<dbReference type="PATRIC" id="fig|1280950.3.peg.1319"/>
<dbReference type="GO" id="GO:0005886">
    <property type="term" value="C:plasma membrane"/>
    <property type="evidence" value="ECO:0007669"/>
    <property type="project" value="UniProtKB-SubCell"/>
</dbReference>
<evidence type="ECO:0000256" key="6">
    <source>
        <dbReference type="ARBA" id="ARBA00022989"/>
    </source>
</evidence>
<comment type="similarity">
    <text evidence="8">Belongs to the exbB/tolQ family.</text>
</comment>
<evidence type="ECO:0000256" key="9">
    <source>
        <dbReference type="SAM" id="Phobius"/>
    </source>
</evidence>
<keyword evidence="5 8" id="KW-0653">Protein transport</keyword>
<dbReference type="AlphaFoldDB" id="A0A059FSA3"/>
<keyword evidence="2 8" id="KW-0813">Transport</keyword>
<feature type="domain" description="MotA/TolQ/ExbB proton channel" evidence="10">
    <location>
        <begin position="88"/>
        <end position="200"/>
    </location>
</feature>
<dbReference type="STRING" id="1280950.HJO_06545"/>
<proteinExistence type="inferred from homology"/>
<dbReference type="Pfam" id="PF01618">
    <property type="entry name" value="MotA_ExbB"/>
    <property type="match status" value="1"/>
</dbReference>
<comment type="caution">
    <text evidence="11">The sequence shown here is derived from an EMBL/GenBank/DDBJ whole genome shotgun (WGS) entry which is preliminary data.</text>
</comment>
<dbReference type="InterPro" id="IPR050790">
    <property type="entry name" value="ExbB/TolQ_transport"/>
</dbReference>
<feature type="transmembrane region" description="Helical" evidence="9">
    <location>
        <begin position="20"/>
        <end position="47"/>
    </location>
</feature>
<dbReference type="EMBL" id="ARYK01000002">
    <property type="protein sequence ID" value="KCZ93492.1"/>
    <property type="molecule type" value="Genomic_DNA"/>
</dbReference>
<keyword evidence="7 9" id="KW-0472">Membrane</keyword>
<feature type="transmembrane region" description="Helical" evidence="9">
    <location>
        <begin position="169"/>
        <end position="195"/>
    </location>
</feature>
<evidence type="ECO:0000256" key="1">
    <source>
        <dbReference type="ARBA" id="ARBA00004651"/>
    </source>
</evidence>
<feature type="transmembrane region" description="Helical" evidence="9">
    <location>
        <begin position="126"/>
        <end position="149"/>
    </location>
</feature>
<name>A0A059FSA3_9PROT</name>
<comment type="subcellular location">
    <subcellularLocation>
        <location evidence="1">Cell membrane</location>
        <topology evidence="1">Multi-pass membrane protein</topology>
    </subcellularLocation>
    <subcellularLocation>
        <location evidence="8">Membrane</location>
        <topology evidence="8">Multi-pass membrane protein</topology>
    </subcellularLocation>
</comment>
<dbReference type="GO" id="GO:0017038">
    <property type="term" value="P:protein import"/>
    <property type="evidence" value="ECO:0007669"/>
    <property type="project" value="TreeGrafter"/>
</dbReference>
<evidence type="ECO:0000256" key="3">
    <source>
        <dbReference type="ARBA" id="ARBA00022475"/>
    </source>
</evidence>
<dbReference type="InterPro" id="IPR002898">
    <property type="entry name" value="MotA_ExbB_proton_chnl"/>
</dbReference>
<evidence type="ECO:0000256" key="4">
    <source>
        <dbReference type="ARBA" id="ARBA00022692"/>
    </source>
</evidence>
<accession>A0A059FSA3</accession>
<sequence length="234" mass="24633">MDSTTPLPATAQTVSSPFDLVIAGGPVVWLLIAMSVVALTIIIYKLVQFAVAGLARRNNVEKAVSLFRDGRKREALAAVQGAKDPASATVATAIRGSLRSDVTEAAVREEVERVASSEINTLRSHIGLLEIIGSLAPLLGLLGTVLGMIEAFRAMEAAGRNVDPAILSGGIWAALLTTAAGLIVAIPVVAVANWFDRSILLVARRTEDAVTRIFTPDLTRRTESAPDEIRAATA</sequence>
<dbReference type="Proteomes" id="UP000025171">
    <property type="component" value="Unassembled WGS sequence"/>
</dbReference>
<evidence type="ECO:0000256" key="8">
    <source>
        <dbReference type="RuleBase" id="RU004057"/>
    </source>
</evidence>
<evidence type="ECO:0000256" key="5">
    <source>
        <dbReference type="ARBA" id="ARBA00022927"/>
    </source>
</evidence>
<organism evidence="11 12">
    <name type="scientific">Hyphomonas johnsonii MHS-2</name>
    <dbReference type="NCBI Taxonomy" id="1280950"/>
    <lineage>
        <taxon>Bacteria</taxon>
        <taxon>Pseudomonadati</taxon>
        <taxon>Pseudomonadota</taxon>
        <taxon>Alphaproteobacteria</taxon>
        <taxon>Hyphomonadales</taxon>
        <taxon>Hyphomonadaceae</taxon>
        <taxon>Hyphomonas</taxon>
    </lineage>
</organism>
<reference evidence="11 12" key="1">
    <citation type="journal article" date="2014" name="Antonie Van Leeuwenhoek">
        <title>Hyphomonas beringensis sp. nov. and Hyphomonas chukchiensis sp. nov., isolated from surface seawater of the Bering Sea and Chukchi Sea.</title>
        <authorList>
            <person name="Li C."/>
            <person name="Lai Q."/>
            <person name="Li G."/>
            <person name="Dong C."/>
            <person name="Wang J."/>
            <person name="Liao Y."/>
            <person name="Shao Z."/>
        </authorList>
    </citation>
    <scope>NUCLEOTIDE SEQUENCE [LARGE SCALE GENOMIC DNA]</scope>
    <source>
        <strain evidence="11 12">MHS-2</strain>
    </source>
</reference>
<evidence type="ECO:0000313" key="11">
    <source>
        <dbReference type="EMBL" id="KCZ93492.1"/>
    </source>
</evidence>
<keyword evidence="4 9" id="KW-0812">Transmembrane</keyword>
<evidence type="ECO:0000256" key="7">
    <source>
        <dbReference type="ARBA" id="ARBA00023136"/>
    </source>
</evidence>
<keyword evidence="3" id="KW-1003">Cell membrane</keyword>
<dbReference type="OrthoDB" id="4045at2"/>
<dbReference type="RefSeq" id="WP_051618357.1">
    <property type="nucleotide sequence ID" value="NZ_ARYK01000002.1"/>
</dbReference>
<keyword evidence="6 9" id="KW-1133">Transmembrane helix</keyword>
<keyword evidence="12" id="KW-1185">Reference proteome</keyword>
<dbReference type="PANTHER" id="PTHR30625:SF15">
    <property type="entry name" value="BIOPOLYMER TRANSPORT PROTEIN EXBB"/>
    <property type="match status" value="1"/>
</dbReference>
<gene>
    <name evidence="11" type="ORF">HJO_06545</name>
</gene>
<evidence type="ECO:0000259" key="10">
    <source>
        <dbReference type="Pfam" id="PF01618"/>
    </source>
</evidence>
<dbReference type="eggNOG" id="COG0811">
    <property type="taxonomic scope" value="Bacteria"/>
</dbReference>
<evidence type="ECO:0000313" key="12">
    <source>
        <dbReference type="Proteomes" id="UP000025171"/>
    </source>
</evidence>
<protein>
    <submittedName>
        <fullName evidence="11">MotA/TolQ/ExbB proton channel</fullName>
    </submittedName>
</protein>
<evidence type="ECO:0000256" key="2">
    <source>
        <dbReference type="ARBA" id="ARBA00022448"/>
    </source>
</evidence>
<dbReference type="PANTHER" id="PTHR30625">
    <property type="entry name" value="PROTEIN TOLQ"/>
    <property type="match status" value="1"/>
</dbReference>